<evidence type="ECO:0000256" key="1">
    <source>
        <dbReference type="ARBA" id="ARBA00010128"/>
    </source>
</evidence>
<feature type="non-terminal residue" evidence="8">
    <location>
        <position position="1"/>
    </location>
</feature>
<dbReference type="InterPro" id="IPR040079">
    <property type="entry name" value="Glutathione_S-Trfase"/>
</dbReference>
<proteinExistence type="inferred from homology"/>
<feature type="domain" description="GST N-terminal" evidence="6">
    <location>
        <begin position="244"/>
        <end position="329"/>
    </location>
</feature>
<evidence type="ECO:0000256" key="3">
    <source>
        <dbReference type="ARBA" id="ARBA00022679"/>
    </source>
</evidence>
<dbReference type="EC" id="2.5.1.18" evidence="2"/>
<evidence type="ECO:0000259" key="6">
    <source>
        <dbReference type="PROSITE" id="PS50404"/>
    </source>
</evidence>
<name>A0AA88UQH5_9ASTE</name>
<evidence type="ECO:0000313" key="9">
    <source>
        <dbReference type="Proteomes" id="UP001187471"/>
    </source>
</evidence>
<evidence type="ECO:0000259" key="7">
    <source>
        <dbReference type="PROSITE" id="PS50405"/>
    </source>
</evidence>
<feature type="domain" description="GST N-terminal" evidence="6">
    <location>
        <begin position="15"/>
        <end position="96"/>
    </location>
</feature>
<dbReference type="GO" id="GO:0004364">
    <property type="term" value="F:glutathione transferase activity"/>
    <property type="evidence" value="ECO:0007669"/>
    <property type="project" value="UniProtKB-EC"/>
</dbReference>
<dbReference type="FunFam" id="1.20.1050.10:FF:000004">
    <property type="entry name" value="Glutathione S-transferase F2"/>
    <property type="match status" value="2"/>
</dbReference>
<comment type="similarity">
    <text evidence="1">Belongs to the GST superfamily. Phi family.</text>
</comment>
<dbReference type="GO" id="GO:0006749">
    <property type="term" value="P:glutathione metabolic process"/>
    <property type="evidence" value="ECO:0007669"/>
    <property type="project" value="TreeGrafter"/>
</dbReference>
<protein>
    <recommendedName>
        <fullName evidence="2">glutathione transferase</fullName>
        <ecNumber evidence="2">2.5.1.18</ecNumber>
    </recommendedName>
    <alternativeName>
        <fullName evidence="5">GST class-phi</fullName>
    </alternativeName>
</protein>
<feature type="domain" description="GST C-terminal" evidence="7">
    <location>
        <begin position="103"/>
        <end position="231"/>
    </location>
</feature>
<comment type="caution">
    <text evidence="8">The sequence shown here is derived from an EMBL/GenBank/DDBJ whole genome shotgun (WGS) entry which is preliminary data.</text>
</comment>
<dbReference type="PROSITE" id="PS50404">
    <property type="entry name" value="GST_NTER"/>
    <property type="match status" value="2"/>
</dbReference>
<dbReference type="CDD" id="cd03187">
    <property type="entry name" value="GST_C_Phi"/>
    <property type="match status" value="2"/>
</dbReference>
<feature type="domain" description="GST C-terminal" evidence="7">
    <location>
        <begin position="336"/>
        <end position="464"/>
    </location>
</feature>
<evidence type="ECO:0000313" key="8">
    <source>
        <dbReference type="EMBL" id="KAK2990601.1"/>
    </source>
</evidence>
<organism evidence="8 9">
    <name type="scientific">Escallonia rubra</name>
    <dbReference type="NCBI Taxonomy" id="112253"/>
    <lineage>
        <taxon>Eukaryota</taxon>
        <taxon>Viridiplantae</taxon>
        <taxon>Streptophyta</taxon>
        <taxon>Embryophyta</taxon>
        <taxon>Tracheophyta</taxon>
        <taxon>Spermatophyta</taxon>
        <taxon>Magnoliopsida</taxon>
        <taxon>eudicotyledons</taxon>
        <taxon>Gunneridae</taxon>
        <taxon>Pentapetalae</taxon>
        <taxon>asterids</taxon>
        <taxon>campanulids</taxon>
        <taxon>Escalloniales</taxon>
        <taxon>Escalloniaceae</taxon>
        <taxon>Escallonia</taxon>
    </lineage>
</organism>
<dbReference type="InterPro" id="IPR036282">
    <property type="entry name" value="Glutathione-S-Trfase_C_sf"/>
</dbReference>
<dbReference type="SFLD" id="SFLDG00358">
    <property type="entry name" value="Main_(cytGST)"/>
    <property type="match status" value="2"/>
</dbReference>
<accession>A0AA88UQH5</accession>
<dbReference type="SFLD" id="SFLDS00019">
    <property type="entry name" value="Glutathione_Transferase_(cytos"/>
    <property type="match status" value="2"/>
</dbReference>
<dbReference type="InterPro" id="IPR034347">
    <property type="entry name" value="GST_Phi_C"/>
</dbReference>
<dbReference type="InterPro" id="IPR004046">
    <property type="entry name" value="GST_C"/>
</dbReference>
<dbReference type="AlphaFoldDB" id="A0AA88UQH5"/>
<dbReference type="FunFam" id="3.40.30.10:FF:000016">
    <property type="entry name" value="Glutathione S-transferase F2"/>
    <property type="match status" value="1"/>
</dbReference>
<dbReference type="EMBL" id="JAVXUO010000638">
    <property type="protein sequence ID" value="KAK2990601.1"/>
    <property type="molecule type" value="Genomic_DNA"/>
</dbReference>
<dbReference type="InterPro" id="IPR036249">
    <property type="entry name" value="Thioredoxin-like_sf"/>
</dbReference>
<keyword evidence="9" id="KW-1185">Reference proteome</keyword>
<evidence type="ECO:0000256" key="2">
    <source>
        <dbReference type="ARBA" id="ARBA00012452"/>
    </source>
</evidence>
<dbReference type="Pfam" id="PF02798">
    <property type="entry name" value="GST_N"/>
    <property type="match status" value="1"/>
</dbReference>
<dbReference type="Gene3D" id="1.20.1050.10">
    <property type="match status" value="2"/>
</dbReference>
<dbReference type="GO" id="GO:0009407">
    <property type="term" value="P:toxin catabolic process"/>
    <property type="evidence" value="ECO:0007669"/>
    <property type="project" value="UniProtKB-ARBA"/>
</dbReference>
<dbReference type="GO" id="GO:0005737">
    <property type="term" value="C:cytoplasm"/>
    <property type="evidence" value="ECO:0007669"/>
    <property type="project" value="TreeGrafter"/>
</dbReference>
<evidence type="ECO:0000256" key="5">
    <source>
        <dbReference type="ARBA" id="ARBA00081070"/>
    </source>
</evidence>
<sequence length="464" mass="52359">CSTSKRQRPLLGLMAVRKVYGSLSSPATLKVMACLLEHDLEFEFVPINLEAGEHKKMPFLSMNPFGQVPVYEEHGSKQFESRAIIRCMGHQYGKEGKELIYWDARKQAAVANWVDVEDHQFEPPALKLISELVIKPKKGMAPDEQAVAEAESKLAKVLDVYEARLTKFKYLASDKYTIVDLLHLPNLQSLVGTPAEKLIESRPRVSAWCAEIMARLAWVKVLDMQRKDQLSLSLAHSHSHSHMDARKLYGSVDSTATMRALVSLLEHDLQFEFVPIDLNDLHKEPFLSLSPFGEIPIFQEGDLTLFALPSFVESRAIMRSISHVYPKPGKEQIYMEPKLQGVVATWIDVEDHLFNPPASQLISELVFGPKNGLQVDEAVVAEAEAKLSKVLDVYEERLSGFKYLGGDKFTSADLTHLPNLYYLMSTSIKRILLERPHVSAWCREIMSRPAWTKVVQMVEKAACA</sequence>
<dbReference type="PROSITE" id="PS50405">
    <property type="entry name" value="GST_CTER"/>
    <property type="match status" value="2"/>
</dbReference>
<dbReference type="PANTHER" id="PTHR43900:SF56">
    <property type="entry name" value="GLUTATHIONE TRANSFERASE"/>
    <property type="match status" value="1"/>
</dbReference>
<evidence type="ECO:0000256" key="4">
    <source>
        <dbReference type="ARBA" id="ARBA00047960"/>
    </source>
</evidence>
<comment type="catalytic activity">
    <reaction evidence="4">
        <text>RX + glutathione = an S-substituted glutathione + a halide anion + H(+)</text>
        <dbReference type="Rhea" id="RHEA:16437"/>
        <dbReference type="ChEBI" id="CHEBI:15378"/>
        <dbReference type="ChEBI" id="CHEBI:16042"/>
        <dbReference type="ChEBI" id="CHEBI:17792"/>
        <dbReference type="ChEBI" id="CHEBI:57925"/>
        <dbReference type="ChEBI" id="CHEBI:90779"/>
        <dbReference type="EC" id="2.5.1.18"/>
    </reaction>
</comment>
<dbReference type="SFLD" id="SFLDG01154">
    <property type="entry name" value="Main.5:_Phi-like"/>
    <property type="match status" value="2"/>
</dbReference>
<dbReference type="Gene3D" id="3.40.30.10">
    <property type="entry name" value="Glutaredoxin"/>
    <property type="match status" value="2"/>
</dbReference>
<dbReference type="PANTHER" id="PTHR43900">
    <property type="entry name" value="GLUTATHIONE S-TRANSFERASE RHO"/>
    <property type="match status" value="1"/>
</dbReference>
<dbReference type="InterPro" id="IPR004045">
    <property type="entry name" value="Glutathione_S-Trfase_N"/>
</dbReference>
<dbReference type="GO" id="GO:0043295">
    <property type="term" value="F:glutathione binding"/>
    <property type="evidence" value="ECO:0007669"/>
    <property type="project" value="TreeGrafter"/>
</dbReference>
<reference evidence="8" key="1">
    <citation type="submission" date="2022-12" db="EMBL/GenBank/DDBJ databases">
        <title>Draft genome assemblies for two species of Escallonia (Escalloniales).</title>
        <authorList>
            <person name="Chanderbali A."/>
            <person name="Dervinis C."/>
            <person name="Anghel I."/>
            <person name="Soltis D."/>
            <person name="Soltis P."/>
            <person name="Zapata F."/>
        </authorList>
    </citation>
    <scope>NUCLEOTIDE SEQUENCE</scope>
    <source>
        <strain evidence="8">UCBG92.1500</strain>
        <tissue evidence="8">Leaf</tissue>
    </source>
</reference>
<dbReference type="SUPFAM" id="SSF52833">
    <property type="entry name" value="Thioredoxin-like"/>
    <property type="match status" value="2"/>
</dbReference>
<dbReference type="Pfam" id="PF13417">
    <property type="entry name" value="GST_N_3"/>
    <property type="match status" value="1"/>
</dbReference>
<keyword evidence="3" id="KW-0808">Transferase</keyword>
<dbReference type="SUPFAM" id="SSF47616">
    <property type="entry name" value="GST C-terminal domain-like"/>
    <property type="match status" value="2"/>
</dbReference>
<dbReference type="InterPro" id="IPR010987">
    <property type="entry name" value="Glutathione-S-Trfase_C-like"/>
</dbReference>
<gene>
    <name evidence="8" type="ORF">RJ640_019881</name>
</gene>
<dbReference type="Pfam" id="PF00043">
    <property type="entry name" value="GST_C"/>
    <property type="match status" value="2"/>
</dbReference>
<dbReference type="Proteomes" id="UP001187471">
    <property type="component" value="Unassembled WGS sequence"/>
</dbReference>